<dbReference type="RefSeq" id="WP_025097731.1">
    <property type="nucleotide sequence ID" value="NZ_CADEQB010000015.1"/>
</dbReference>
<proteinExistence type="predicted"/>
<reference evidence="2" key="1">
    <citation type="submission" date="2017-09" db="EMBL/GenBank/DDBJ databases">
        <title>FDA dAtabase for Regulatory Grade micrObial Sequences (FDA-ARGOS): Supporting development and validation of Infectious Disease Dx tests.</title>
        <authorList>
            <person name="Minogue T."/>
            <person name="Wolcott M."/>
            <person name="Wasieloski L."/>
            <person name="Aguilar W."/>
            <person name="Moore D."/>
            <person name="Tallon L."/>
            <person name="Sadzewicz L."/>
            <person name="Ott S."/>
            <person name="Zhao X."/>
            <person name="Nagaraj S."/>
            <person name="Vavikolanu K."/>
            <person name="Aluvathingal J."/>
            <person name="Nadendla S."/>
            <person name="Sichtig H."/>
        </authorList>
    </citation>
    <scope>NUCLEOTIDE SEQUENCE [LARGE SCALE GENOMIC DNA]</scope>
    <source>
        <strain evidence="2">FDAARGOS_390</strain>
    </source>
</reference>
<organism evidence="1 2">
    <name type="scientific">Burkholderia gladioli</name>
    <name type="common">Pseudomonas marginata</name>
    <name type="synonym">Phytomonas marginata</name>
    <dbReference type="NCBI Taxonomy" id="28095"/>
    <lineage>
        <taxon>Bacteria</taxon>
        <taxon>Pseudomonadati</taxon>
        <taxon>Pseudomonadota</taxon>
        <taxon>Betaproteobacteria</taxon>
        <taxon>Burkholderiales</taxon>
        <taxon>Burkholderiaceae</taxon>
        <taxon>Burkholderia</taxon>
    </lineage>
</organism>
<accession>A0A2A7RZ91</accession>
<dbReference type="AlphaFoldDB" id="A0A2A7RZ91"/>
<dbReference type="Proteomes" id="UP000220629">
    <property type="component" value="Unassembled WGS sequence"/>
</dbReference>
<comment type="caution">
    <text evidence="1">The sequence shown here is derived from an EMBL/GenBank/DDBJ whole genome shotgun (WGS) entry which is preliminary data.</text>
</comment>
<protein>
    <recommendedName>
        <fullName evidence="3">Zinc ribbon domain-containing protein</fullName>
    </recommendedName>
</protein>
<gene>
    <name evidence="1" type="ORF">CRM94_17740</name>
</gene>
<name>A0A2A7RZ91_BURGA</name>
<evidence type="ECO:0008006" key="3">
    <source>
        <dbReference type="Google" id="ProtNLM"/>
    </source>
</evidence>
<sequence>MNRFSRWFDTLRGALGGHAARPGQRFTQLRSGDAGRPAVCRRCRAPLEAASRMCTRCGTRVH</sequence>
<evidence type="ECO:0000313" key="2">
    <source>
        <dbReference type="Proteomes" id="UP000220629"/>
    </source>
</evidence>
<evidence type="ECO:0000313" key="1">
    <source>
        <dbReference type="EMBL" id="PEH36489.1"/>
    </source>
</evidence>
<dbReference type="EMBL" id="PDDY01000004">
    <property type="protein sequence ID" value="PEH36489.1"/>
    <property type="molecule type" value="Genomic_DNA"/>
</dbReference>